<protein>
    <submittedName>
        <fullName evidence="1">Uncharacterized protein</fullName>
    </submittedName>
</protein>
<dbReference type="STRING" id="39482.ERS852491_01369"/>
<evidence type="ECO:0000313" key="1">
    <source>
        <dbReference type="EMBL" id="CUO12946.1"/>
    </source>
</evidence>
<sequence>MNRVDKEFNRVVRESITALLQKDTADYEQTRLILLSYRSRDEKIQDYLRKLFEFTDRHRPLQIEMKAGVAI</sequence>
<dbReference type="EMBL" id="CYZU01000009">
    <property type="protein sequence ID" value="CUO12946.1"/>
    <property type="molecule type" value="Genomic_DNA"/>
</dbReference>
<evidence type="ECO:0000313" key="2">
    <source>
        <dbReference type="Proteomes" id="UP000095544"/>
    </source>
</evidence>
<dbReference type="OrthoDB" id="9950809at2"/>
<gene>
    <name evidence="1" type="ORF">ERS852491_01369</name>
</gene>
<accession>A0A174CMU1</accession>
<reference evidence="1 2" key="1">
    <citation type="submission" date="2015-09" db="EMBL/GenBank/DDBJ databases">
        <authorList>
            <consortium name="Pathogen Informatics"/>
        </authorList>
    </citation>
    <scope>NUCLEOTIDE SEQUENCE [LARGE SCALE GENOMIC DNA]</scope>
    <source>
        <strain evidence="1 2">2789STDY5834876</strain>
    </source>
</reference>
<proteinExistence type="predicted"/>
<dbReference type="Proteomes" id="UP000095544">
    <property type="component" value="Unassembled WGS sequence"/>
</dbReference>
<dbReference type="RefSeq" id="WP_055152162.1">
    <property type="nucleotide sequence ID" value="NZ_CYZU01000009.1"/>
</dbReference>
<organism evidence="1 2">
    <name type="scientific">Faecalicatena contorta</name>
    <dbReference type="NCBI Taxonomy" id="39482"/>
    <lineage>
        <taxon>Bacteria</taxon>
        <taxon>Bacillati</taxon>
        <taxon>Bacillota</taxon>
        <taxon>Clostridia</taxon>
        <taxon>Lachnospirales</taxon>
        <taxon>Lachnospiraceae</taxon>
        <taxon>Faecalicatena</taxon>
    </lineage>
</organism>
<dbReference type="AlphaFoldDB" id="A0A174CMU1"/>
<name>A0A174CMU1_9FIRM</name>